<feature type="transmembrane region" description="Helical" evidence="4">
    <location>
        <begin position="528"/>
        <end position="550"/>
    </location>
</feature>
<evidence type="ECO:0000256" key="3">
    <source>
        <dbReference type="ARBA" id="ARBA00022475"/>
    </source>
</evidence>
<feature type="transmembrane region" description="Helical" evidence="4">
    <location>
        <begin position="562"/>
        <end position="586"/>
    </location>
</feature>
<keyword evidence="4" id="KW-1133">Transmembrane helix</keyword>
<feature type="transmembrane region" description="Helical" evidence="4">
    <location>
        <begin position="611"/>
        <end position="628"/>
    </location>
</feature>
<feature type="transmembrane region" description="Helical" evidence="4">
    <location>
        <begin position="397"/>
        <end position="418"/>
    </location>
</feature>
<sequence>MITFLYYQIFPIFMGERTLQSEITPKNLLISVVSSLILGILVLFIGLIFGFFIHLVGYTNPFLNRIPGNIIDPSKYDRELLRIGWNQPLINQFVIYMNNFFTGNWGESLLIAEGTSITNIMKKIVPGTIETMLLPILIGLIGIKLGRIWVKKRNKIQGYVIRIFTIIGLAMPIFCLITWMQYTYYPILPVIYRYDPIIPASPLITGFPLFDSILSGNWVLAGDIILHGILPSISLSFVIIALITKYTQTSIDYNSKETSFVSNSFTAGKLFGIFFAFVVITEVIFNITGFGYNFYMSMIIGDIPFFIACIFMITILFSFTMFFSNTIPILYKFCRNKLARRFKSVRKKISDKLMLFKLRFKKFSSTSEQKIEPNINDETNPKIELKNYIINTLKNPFTLVGLGIIVFLGTISIFPQLFTPYSLNDITPPNFLPETPFLPPSPDHPLGTTQYGFDILARLIYGTRDAFFFGSAVTLIGLAGGSIFGFVAGRLHRYIHTVIIVLMILLFVIPGLIVLSLANIIFRSEEQLISMMTIGILLITIFTSIIANAIRRESNYINVIKVIIKYIPLEMVFGIMLYQMVGYIGIADETTAQLAVTFQYGSGQFGDFGSIFWPGFFLFLIMVGLILIHEGLDTPRSTHNILIESLSTSKTTI</sequence>
<dbReference type="PANTHER" id="PTHR30465:SF0">
    <property type="entry name" value="OLIGOPEPTIDE TRANSPORT SYSTEM PERMEASE PROTEIN APPB"/>
    <property type="match status" value="1"/>
</dbReference>
<name>A0A0F9N2K1_9ZZZZ</name>
<keyword evidence="2" id="KW-0813">Transport</keyword>
<evidence type="ECO:0000256" key="2">
    <source>
        <dbReference type="ARBA" id="ARBA00022448"/>
    </source>
</evidence>
<feature type="transmembrane region" description="Helical" evidence="4">
    <location>
        <begin position="132"/>
        <end position="150"/>
    </location>
</feature>
<keyword evidence="4" id="KW-0472">Membrane</keyword>
<dbReference type="GO" id="GO:0005886">
    <property type="term" value="C:plasma membrane"/>
    <property type="evidence" value="ECO:0007669"/>
    <property type="project" value="UniProtKB-SubCell"/>
</dbReference>
<evidence type="ECO:0000313" key="5">
    <source>
        <dbReference type="EMBL" id="KKN13785.1"/>
    </source>
</evidence>
<keyword evidence="3" id="KW-1003">Cell membrane</keyword>
<feature type="transmembrane region" description="Helical" evidence="4">
    <location>
        <begin position="305"/>
        <end position="331"/>
    </location>
</feature>
<evidence type="ECO:0000256" key="4">
    <source>
        <dbReference type="SAM" id="Phobius"/>
    </source>
</evidence>
<feature type="transmembrane region" description="Helical" evidence="4">
    <location>
        <begin position="159"/>
        <end position="182"/>
    </location>
</feature>
<feature type="transmembrane region" description="Helical" evidence="4">
    <location>
        <begin position="28"/>
        <end position="53"/>
    </location>
</feature>
<dbReference type="EMBL" id="LAZR01003885">
    <property type="protein sequence ID" value="KKN13785.1"/>
    <property type="molecule type" value="Genomic_DNA"/>
</dbReference>
<keyword evidence="4" id="KW-0812">Transmembrane</keyword>
<feature type="transmembrane region" description="Helical" evidence="4">
    <location>
        <begin position="224"/>
        <end position="244"/>
    </location>
</feature>
<comment type="subcellular location">
    <subcellularLocation>
        <location evidence="1">Cell membrane</location>
        <topology evidence="1">Multi-pass membrane protein</topology>
    </subcellularLocation>
</comment>
<dbReference type="AlphaFoldDB" id="A0A0F9N2K1"/>
<dbReference type="PANTHER" id="PTHR30465">
    <property type="entry name" value="INNER MEMBRANE ABC TRANSPORTER"/>
    <property type="match status" value="1"/>
</dbReference>
<proteinExistence type="predicted"/>
<evidence type="ECO:0000256" key="1">
    <source>
        <dbReference type="ARBA" id="ARBA00004651"/>
    </source>
</evidence>
<organism evidence="5">
    <name type="scientific">marine sediment metagenome</name>
    <dbReference type="NCBI Taxonomy" id="412755"/>
    <lineage>
        <taxon>unclassified sequences</taxon>
        <taxon>metagenomes</taxon>
        <taxon>ecological metagenomes</taxon>
    </lineage>
</organism>
<comment type="caution">
    <text evidence="5">The sequence shown here is derived from an EMBL/GenBank/DDBJ whole genome shotgun (WGS) entry which is preliminary data.</text>
</comment>
<feature type="transmembrane region" description="Helical" evidence="4">
    <location>
        <begin position="265"/>
        <end position="285"/>
    </location>
</feature>
<protein>
    <recommendedName>
        <fullName evidence="6">ABC transmembrane type-1 domain-containing protein</fullName>
    </recommendedName>
</protein>
<gene>
    <name evidence="5" type="ORF">LCGC14_1002790</name>
</gene>
<feature type="transmembrane region" description="Helical" evidence="4">
    <location>
        <begin position="499"/>
        <end position="522"/>
    </location>
</feature>
<feature type="transmembrane region" description="Helical" evidence="4">
    <location>
        <begin position="466"/>
        <end position="487"/>
    </location>
</feature>
<evidence type="ECO:0008006" key="6">
    <source>
        <dbReference type="Google" id="ProtNLM"/>
    </source>
</evidence>
<accession>A0A0F9N2K1</accession>
<reference evidence="5" key="1">
    <citation type="journal article" date="2015" name="Nature">
        <title>Complex archaea that bridge the gap between prokaryotes and eukaryotes.</title>
        <authorList>
            <person name="Spang A."/>
            <person name="Saw J.H."/>
            <person name="Jorgensen S.L."/>
            <person name="Zaremba-Niedzwiedzka K."/>
            <person name="Martijn J."/>
            <person name="Lind A.E."/>
            <person name="van Eijk R."/>
            <person name="Schleper C."/>
            <person name="Guy L."/>
            <person name="Ettema T.J."/>
        </authorList>
    </citation>
    <scope>NUCLEOTIDE SEQUENCE</scope>
</reference>